<dbReference type="InterPro" id="IPR014046">
    <property type="entry name" value="C-di-AMP_synthase"/>
</dbReference>
<keyword evidence="13" id="KW-1185">Reference proteome</keyword>
<dbReference type="PANTHER" id="PTHR34185:SF1">
    <property type="entry name" value="DIADENYLATE CYCLASE"/>
    <property type="match status" value="1"/>
</dbReference>
<dbReference type="InterPro" id="IPR045585">
    <property type="entry name" value="CdaA_N"/>
</dbReference>
<dbReference type="InterPro" id="IPR003390">
    <property type="entry name" value="DNA_integrity_scan_DisA_N"/>
</dbReference>
<comment type="function">
    <text evidence="10">Catalyzes the condensation of 2 ATP molecules into cyclic di-AMP (c-di-AMP), a second messenger used to regulate differing processes in different bacteria.</text>
</comment>
<dbReference type="OrthoDB" id="9807385at2"/>
<feature type="transmembrane region" description="Helical" evidence="10">
    <location>
        <begin position="36"/>
        <end position="55"/>
    </location>
</feature>
<dbReference type="GO" id="GO:0004016">
    <property type="term" value="F:adenylate cyclase activity"/>
    <property type="evidence" value="ECO:0007669"/>
    <property type="project" value="UniProtKB-UniRule"/>
</dbReference>
<evidence type="ECO:0000259" key="11">
    <source>
        <dbReference type="PROSITE" id="PS51794"/>
    </source>
</evidence>
<dbReference type="AlphaFoldDB" id="A0A2L1GRB4"/>
<evidence type="ECO:0000256" key="2">
    <source>
        <dbReference type="ARBA" id="ARBA00022475"/>
    </source>
</evidence>
<dbReference type="Proteomes" id="UP000239867">
    <property type="component" value="Chromosome"/>
</dbReference>
<comment type="caution">
    <text evidence="10">Lacks conserved residue(s) required for the propagation of feature annotation.</text>
</comment>
<keyword evidence="4 10" id="KW-0812">Transmembrane</keyword>
<dbReference type="HAMAP" id="MF_01499">
    <property type="entry name" value="DacA"/>
    <property type="match status" value="1"/>
</dbReference>
<evidence type="ECO:0000256" key="1">
    <source>
        <dbReference type="ARBA" id="ARBA00000877"/>
    </source>
</evidence>
<dbReference type="SUPFAM" id="SSF143597">
    <property type="entry name" value="YojJ-like"/>
    <property type="match status" value="1"/>
</dbReference>
<evidence type="ECO:0000313" key="13">
    <source>
        <dbReference type="Proteomes" id="UP000239867"/>
    </source>
</evidence>
<comment type="subunit">
    <text evidence="10">Probably a homodimer.</text>
</comment>
<evidence type="ECO:0000256" key="3">
    <source>
        <dbReference type="ARBA" id="ARBA00022679"/>
    </source>
</evidence>
<sequence>MLDTIPSIRLRDIVDILIVSYLIYRILLLIRGTRAVQMVLGIASILMLYFLSAFFELQALRVLLKTFLGSLLVVIVILFQSEIRRGLAHMVLPRFFHGRQTEASDLAEVARAASLLARRHLGALIVLERDNGLRDFLEGGFRLDARIQAELLLAIFHTSSPMHDGGVIIHKHRIHSSGCLLPLSQNLNIDKRYGTRHRAALGLSEETDAIVVVVSEETQTISIARNGRINPVPDETQLFAILRDIFNLKKPAARGAAERPKADAPDAQS</sequence>
<dbReference type="GO" id="GO:0005524">
    <property type="term" value="F:ATP binding"/>
    <property type="evidence" value="ECO:0007669"/>
    <property type="project" value="UniProtKB-UniRule"/>
</dbReference>
<dbReference type="Gene3D" id="3.40.1700.10">
    <property type="entry name" value="DNA integrity scanning protein, DisA, N-terminal domain"/>
    <property type="match status" value="1"/>
</dbReference>
<dbReference type="InterPro" id="IPR036888">
    <property type="entry name" value="DNA_integrity_DisA_N_sf"/>
</dbReference>
<keyword evidence="2 10" id="KW-1003">Cell membrane</keyword>
<dbReference type="KEGG" id="deo:CAY53_02310"/>
<keyword evidence="7 10" id="KW-0067">ATP-binding</keyword>
<accession>A0A2L1GRB4</accession>
<evidence type="ECO:0000313" key="12">
    <source>
        <dbReference type="EMBL" id="AVD72196.1"/>
    </source>
</evidence>
<reference evidence="12 13" key="1">
    <citation type="journal article" date="2018" name="MBio">
        <title>Insights into the evolution of host association through the isolation and characterization of a novel human periodontal pathobiont, Desulfobulbus oralis.</title>
        <authorList>
            <person name="Cross K.L."/>
            <person name="Chirania P."/>
            <person name="Xiong W."/>
            <person name="Beall C.J."/>
            <person name="Elkins J.G."/>
            <person name="Giannone R.J."/>
            <person name="Griffen A.L."/>
            <person name="Guss A.M."/>
            <person name="Hettich R.L."/>
            <person name="Joshi S.S."/>
            <person name="Mokrzan E.M."/>
            <person name="Martin R.K."/>
            <person name="Zhulin I.B."/>
            <person name="Leys E.J."/>
            <person name="Podar M."/>
        </authorList>
    </citation>
    <scope>NUCLEOTIDE SEQUENCE [LARGE SCALE GENOMIC DNA]</scope>
    <source>
        <strain evidence="12 13">ORNL</strain>
    </source>
</reference>
<dbReference type="EC" id="2.7.7.85" evidence="10"/>
<dbReference type="NCBIfam" id="TIGR00159">
    <property type="entry name" value="diadenylate cyclase CdaA"/>
    <property type="match status" value="1"/>
</dbReference>
<evidence type="ECO:0000256" key="8">
    <source>
        <dbReference type="ARBA" id="ARBA00022989"/>
    </source>
</evidence>
<evidence type="ECO:0000256" key="10">
    <source>
        <dbReference type="HAMAP-Rule" id="MF_01499"/>
    </source>
</evidence>
<dbReference type="InterPro" id="IPR034701">
    <property type="entry name" value="CdaA"/>
</dbReference>
<dbReference type="PANTHER" id="PTHR34185">
    <property type="entry name" value="DIADENYLATE CYCLASE"/>
    <property type="match status" value="1"/>
</dbReference>
<proteinExistence type="inferred from homology"/>
<gene>
    <name evidence="10" type="primary">dacA</name>
    <name evidence="12" type="ORF">CAY53_02310</name>
</gene>
<dbReference type="PROSITE" id="PS51794">
    <property type="entry name" value="DAC"/>
    <property type="match status" value="1"/>
</dbReference>
<keyword evidence="8 10" id="KW-1133">Transmembrane helix</keyword>
<comment type="catalytic activity">
    <reaction evidence="1 10">
        <text>2 ATP = 3',3'-c-di-AMP + 2 diphosphate</text>
        <dbReference type="Rhea" id="RHEA:35655"/>
        <dbReference type="ChEBI" id="CHEBI:30616"/>
        <dbReference type="ChEBI" id="CHEBI:33019"/>
        <dbReference type="ChEBI" id="CHEBI:71500"/>
        <dbReference type="EC" id="2.7.7.85"/>
    </reaction>
</comment>
<name>A0A2L1GRB4_9BACT</name>
<feature type="transmembrane region" description="Helical" evidence="10">
    <location>
        <begin position="12"/>
        <end position="30"/>
    </location>
</feature>
<dbReference type="InterPro" id="IPR050338">
    <property type="entry name" value="DisA"/>
</dbReference>
<dbReference type="GO" id="GO:0106408">
    <property type="term" value="F:diadenylate cyclase activity"/>
    <property type="evidence" value="ECO:0007669"/>
    <property type="project" value="UniProtKB-EC"/>
</dbReference>
<evidence type="ECO:0000256" key="9">
    <source>
        <dbReference type="ARBA" id="ARBA00023136"/>
    </source>
</evidence>
<evidence type="ECO:0000256" key="4">
    <source>
        <dbReference type="ARBA" id="ARBA00022692"/>
    </source>
</evidence>
<dbReference type="EMBL" id="CP021255">
    <property type="protein sequence ID" value="AVD72196.1"/>
    <property type="molecule type" value="Genomic_DNA"/>
</dbReference>
<dbReference type="Pfam" id="PF02457">
    <property type="entry name" value="DAC"/>
    <property type="match status" value="1"/>
</dbReference>
<evidence type="ECO:0000256" key="7">
    <source>
        <dbReference type="ARBA" id="ARBA00022840"/>
    </source>
</evidence>
<keyword evidence="5 10" id="KW-0548">Nucleotidyltransferase</keyword>
<keyword evidence="9 10" id="KW-0472">Membrane</keyword>
<dbReference type="Pfam" id="PF19293">
    <property type="entry name" value="CdaA_N"/>
    <property type="match status" value="1"/>
</dbReference>
<feature type="transmembrane region" description="Helical" evidence="10">
    <location>
        <begin position="62"/>
        <end position="79"/>
    </location>
</feature>
<dbReference type="PIRSF" id="PIRSF004793">
    <property type="entry name" value="UCP004793"/>
    <property type="match status" value="1"/>
</dbReference>
<comment type="similarity">
    <text evidence="10">Belongs to the adenylate cyclase family. DacA/CdaA subfamily.</text>
</comment>
<feature type="domain" description="DAC" evidence="11">
    <location>
        <begin position="80"/>
        <end position="235"/>
    </location>
</feature>
<evidence type="ECO:0000256" key="5">
    <source>
        <dbReference type="ARBA" id="ARBA00022695"/>
    </source>
</evidence>
<keyword evidence="3 10" id="KW-0808">Transferase</keyword>
<protein>
    <recommendedName>
        <fullName evidence="10">Diadenylate cyclase</fullName>
        <shortName evidence="10">DAC</shortName>
        <ecNumber evidence="10">2.7.7.85</ecNumber>
    </recommendedName>
    <alternativeName>
        <fullName evidence="10">Cyclic-di-AMP synthase</fullName>
        <shortName evidence="10">c-di-AMP synthase</shortName>
    </alternativeName>
</protein>
<dbReference type="GO" id="GO:0006171">
    <property type="term" value="P:cAMP biosynthetic process"/>
    <property type="evidence" value="ECO:0007669"/>
    <property type="project" value="InterPro"/>
</dbReference>
<keyword evidence="6 10" id="KW-0547">Nucleotide-binding</keyword>
<evidence type="ECO:0000256" key="6">
    <source>
        <dbReference type="ARBA" id="ARBA00022741"/>
    </source>
</evidence>
<organism evidence="12 13">
    <name type="scientific">Desulfobulbus oralis</name>
    <dbReference type="NCBI Taxonomy" id="1986146"/>
    <lineage>
        <taxon>Bacteria</taxon>
        <taxon>Pseudomonadati</taxon>
        <taxon>Thermodesulfobacteriota</taxon>
        <taxon>Desulfobulbia</taxon>
        <taxon>Desulfobulbales</taxon>
        <taxon>Desulfobulbaceae</taxon>
        <taxon>Desulfobulbus</taxon>
    </lineage>
</organism>